<feature type="chain" id="PRO_5015468570" evidence="2">
    <location>
        <begin position="20"/>
        <end position="88"/>
    </location>
</feature>
<feature type="compositionally biased region" description="Low complexity" evidence="1">
    <location>
        <begin position="77"/>
        <end position="88"/>
    </location>
</feature>
<dbReference type="AlphaFoldDB" id="A0A2S8HNY6"/>
<evidence type="ECO:0000313" key="4">
    <source>
        <dbReference type="Proteomes" id="UP000238206"/>
    </source>
</evidence>
<dbReference type="RefSeq" id="WP_105394057.1">
    <property type="nucleotide sequence ID" value="NZ_PUIQ01000201.1"/>
</dbReference>
<feature type="region of interest" description="Disordered" evidence="1">
    <location>
        <begin position="56"/>
        <end position="88"/>
    </location>
</feature>
<evidence type="ECO:0000313" key="3">
    <source>
        <dbReference type="EMBL" id="PQP04138.1"/>
    </source>
</evidence>
<proteinExistence type="predicted"/>
<protein>
    <submittedName>
        <fullName evidence="3">Uncharacterized protein</fullName>
    </submittedName>
</protein>
<gene>
    <name evidence="3" type="ORF">C5615_39000</name>
</gene>
<dbReference type="Proteomes" id="UP000238206">
    <property type="component" value="Unassembled WGS sequence"/>
</dbReference>
<dbReference type="EMBL" id="PUIQ01000201">
    <property type="protein sequence ID" value="PQP04138.1"/>
    <property type="molecule type" value="Genomic_DNA"/>
</dbReference>
<evidence type="ECO:0000256" key="2">
    <source>
        <dbReference type="SAM" id="SignalP"/>
    </source>
</evidence>
<name>A0A2S8HNY6_BURCE</name>
<feature type="signal peptide" evidence="2">
    <location>
        <begin position="1"/>
        <end position="19"/>
    </location>
</feature>
<feature type="compositionally biased region" description="Low complexity" evidence="1">
    <location>
        <begin position="56"/>
        <end position="70"/>
    </location>
</feature>
<reference evidence="3 4" key="1">
    <citation type="submission" date="2018-02" db="EMBL/GenBank/DDBJ databases">
        <title>Draft genome sequencing of Burkholderia cepacia Y14-15.</title>
        <authorList>
            <person name="Zheng B.-X."/>
        </authorList>
    </citation>
    <scope>NUCLEOTIDE SEQUENCE [LARGE SCALE GENOMIC DNA]</scope>
    <source>
        <strain evidence="3 4">Y14-15</strain>
    </source>
</reference>
<organism evidence="3 4">
    <name type="scientific">Burkholderia cepacia</name>
    <name type="common">Pseudomonas cepacia</name>
    <dbReference type="NCBI Taxonomy" id="292"/>
    <lineage>
        <taxon>Bacteria</taxon>
        <taxon>Pseudomonadati</taxon>
        <taxon>Pseudomonadota</taxon>
        <taxon>Betaproteobacteria</taxon>
        <taxon>Burkholderiales</taxon>
        <taxon>Burkholderiaceae</taxon>
        <taxon>Burkholderia</taxon>
        <taxon>Burkholderia cepacia complex</taxon>
    </lineage>
</organism>
<evidence type="ECO:0000256" key="1">
    <source>
        <dbReference type="SAM" id="MobiDB-lite"/>
    </source>
</evidence>
<comment type="caution">
    <text evidence="3">The sequence shown here is derived from an EMBL/GenBank/DDBJ whole genome shotgun (WGS) entry which is preliminary data.</text>
</comment>
<accession>A0A2S8HNY6</accession>
<keyword evidence="2" id="KW-0732">Signal</keyword>
<sequence length="88" mass="8238">MKKLLIAVAVLAVSGAAFAGSGTVSSSSSTSGGSTMAVVAGFGHFIAIDSGSALGQAGAVASGPSSSSMSYTNHEQSSSVSGVSAPVV</sequence>